<name>A0A6G9QIA9_9GAMM</name>
<dbReference type="Proteomes" id="UP000502608">
    <property type="component" value="Chromosome"/>
</dbReference>
<dbReference type="SUPFAM" id="SSF51735">
    <property type="entry name" value="NAD(P)-binding Rossmann-fold domains"/>
    <property type="match status" value="1"/>
</dbReference>
<reference evidence="1 2" key="1">
    <citation type="submission" date="2020-03" db="EMBL/GenBank/DDBJ databases">
        <title>Complete genome sequence of Shewanella sp.</title>
        <authorList>
            <person name="Kim Y.-S."/>
            <person name="Kim S.-J."/>
            <person name="Jung H.-K."/>
            <person name="Kim K.-H."/>
        </authorList>
    </citation>
    <scope>NUCLEOTIDE SEQUENCE [LARGE SCALE GENOMIC DNA]</scope>
    <source>
        <strain evidence="1 2">PN3F2</strain>
    </source>
</reference>
<dbReference type="RefSeq" id="WP_167676790.1">
    <property type="nucleotide sequence ID" value="NZ_CP050313.1"/>
</dbReference>
<dbReference type="GO" id="GO:0004029">
    <property type="term" value="F:aldehyde dehydrogenase (NAD+) activity"/>
    <property type="evidence" value="ECO:0007669"/>
    <property type="project" value="TreeGrafter"/>
</dbReference>
<dbReference type="PANTHER" id="PTHR48079">
    <property type="entry name" value="PROTEIN YEEZ"/>
    <property type="match status" value="1"/>
</dbReference>
<dbReference type="InterPro" id="IPR036291">
    <property type="entry name" value="NAD(P)-bd_dom_sf"/>
</dbReference>
<protein>
    <submittedName>
        <fullName evidence="1">SDR family oxidoreductase</fullName>
    </submittedName>
</protein>
<dbReference type="InterPro" id="IPR051783">
    <property type="entry name" value="NAD(P)-dependent_oxidoreduct"/>
</dbReference>
<accession>A0A6G9QIA9</accession>
<keyword evidence="2" id="KW-1185">Reference proteome</keyword>
<proteinExistence type="predicted"/>
<gene>
    <name evidence="1" type="ORF">HBH39_06835</name>
</gene>
<dbReference type="KEGG" id="saes:HBH39_06835"/>
<dbReference type="GO" id="GO:0005737">
    <property type="term" value="C:cytoplasm"/>
    <property type="evidence" value="ECO:0007669"/>
    <property type="project" value="TreeGrafter"/>
</dbReference>
<organism evidence="1 2">
    <name type="scientific">Shewanella aestuarii</name>
    <dbReference type="NCBI Taxonomy" id="1028752"/>
    <lineage>
        <taxon>Bacteria</taxon>
        <taxon>Pseudomonadati</taxon>
        <taxon>Pseudomonadota</taxon>
        <taxon>Gammaproteobacteria</taxon>
        <taxon>Alteromonadales</taxon>
        <taxon>Shewanellaceae</taxon>
        <taxon>Shewanella</taxon>
    </lineage>
</organism>
<dbReference type="CDD" id="cd05266">
    <property type="entry name" value="SDR_a4"/>
    <property type="match status" value="1"/>
</dbReference>
<evidence type="ECO:0000313" key="2">
    <source>
        <dbReference type="Proteomes" id="UP000502608"/>
    </source>
</evidence>
<dbReference type="Gene3D" id="3.40.50.720">
    <property type="entry name" value="NAD(P)-binding Rossmann-like Domain"/>
    <property type="match status" value="1"/>
</dbReference>
<sequence>MFSVSIIGCGWFGLPFAKSLIRQGIQVKSNKRNVASLEQLTQVGIKAYPLDLAAKVDTDLVQGLFDSDVLVVNIPPGLRRGETDYLSNLATLKKLIGTRQYQKLIFISTTGVYPNNDMIQFESDAAPYNDSSKILLEAESMFADYSNACIIRFAGLIGPQRHPGRFFAGKTDISGANVAVNLVHLEDCINAVTCVIKAEKIAPYYNLCAPIHPTRGEFYPQAAQHLGLQAPQFNQQVLPSKIINGDLICQQLGFVYQHSDPIEMLDAC</sequence>
<evidence type="ECO:0000313" key="1">
    <source>
        <dbReference type="EMBL" id="QIR14236.1"/>
    </source>
</evidence>
<dbReference type="PANTHER" id="PTHR48079:SF6">
    <property type="entry name" value="NAD(P)-BINDING DOMAIN-CONTAINING PROTEIN-RELATED"/>
    <property type="match status" value="1"/>
</dbReference>
<dbReference type="EMBL" id="CP050313">
    <property type="protein sequence ID" value="QIR14236.1"/>
    <property type="molecule type" value="Genomic_DNA"/>
</dbReference>
<dbReference type="AlphaFoldDB" id="A0A6G9QIA9"/>